<dbReference type="GO" id="GO:0019843">
    <property type="term" value="F:rRNA binding"/>
    <property type="evidence" value="ECO:0007669"/>
    <property type="project" value="UniProtKB-KW"/>
</dbReference>
<dbReference type="CDD" id="cd10845">
    <property type="entry name" value="DSRM_RNAse_III_family"/>
    <property type="match status" value="1"/>
</dbReference>
<evidence type="ECO:0000256" key="15">
    <source>
        <dbReference type="HAMAP-Rule" id="MF_00104"/>
    </source>
</evidence>
<evidence type="ECO:0000256" key="16">
    <source>
        <dbReference type="SAM" id="MobiDB-lite"/>
    </source>
</evidence>
<evidence type="ECO:0000256" key="12">
    <source>
        <dbReference type="ARBA" id="ARBA00022801"/>
    </source>
</evidence>
<feature type="active site" evidence="15">
    <location>
        <position position="123"/>
    </location>
</feature>
<evidence type="ECO:0000256" key="7">
    <source>
        <dbReference type="ARBA" id="ARBA00022664"/>
    </source>
</evidence>
<evidence type="ECO:0000256" key="13">
    <source>
        <dbReference type="ARBA" id="ARBA00022842"/>
    </source>
</evidence>
<dbReference type="SUPFAM" id="SSF69065">
    <property type="entry name" value="RNase III domain-like"/>
    <property type="match status" value="1"/>
</dbReference>
<proteinExistence type="inferred from homology"/>
<dbReference type="GO" id="GO:0010468">
    <property type="term" value="P:regulation of gene expression"/>
    <property type="evidence" value="ECO:0007669"/>
    <property type="project" value="TreeGrafter"/>
</dbReference>
<dbReference type="SUPFAM" id="SSF54768">
    <property type="entry name" value="dsRNA-binding domain-like"/>
    <property type="match status" value="1"/>
</dbReference>
<dbReference type="PANTHER" id="PTHR11207:SF0">
    <property type="entry name" value="RIBONUCLEASE 3"/>
    <property type="match status" value="1"/>
</dbReference>
<dbReference type="GO" id="GO:0046872">
    <property type="term" value="F:metal ion binding"/>
    <property type="evidence" value="ECO:0007669"/>
    <property type="project" value="UniProtKB-KW"/>
</dbReference>
<evidence type="ECO:0000256" key="6">
    <source>
        <dbReference type="ARBA" id="ARBA00022552"/>
    </source>
</evidence>
<sequence length="253" mass="26799">MRPANELNDYLEGVVGQRVDEALLLRALTHRSYSYENDGLPHNERLEFLGDAVLGIVVTDTLYREHPDLPEGKLAKLRAAVVNSRALAEVARVIDLGDFVLLGKGEETTGGRNKASILADTTEAVIGCVYLSAGLPAAGTFVHHLLDPLMRRSAALGAALDWKTSLQEMAADSALGSPTYEVESEGPDHDKTFTAVVVVDGRTLGTGVGRSKKGAEQQAAENAWRALSEAVGVTETDGSEATEDTSDAPASSV</sequence>
<dbReference type="EMBL" id="VFPU01000001">
    <property type="protein sequence ID" value="TQM97273.1"/>
    <property type="molecule type" value="Genomic_DNA"/>
</dbReference>
<feature type="binding site" evidence="15">
    <location>
        <position position="123"/>
    </location>
    <ligand>
        <name>Mg(2+)</name>
        <dbReference type="ChEBI" id="CHEBI:18420"/>
    </ligand>
</feature>
<evidence type="ECO:0000256" key="11">
    <source>
        <dbReference type="ARBA" id="ARBA00022759"/>
    </source>
</evidence>
<keyword evidence="12 15" id="KW-0378">Hydrolase</keyword>
<dbReference type="InterPro" id="IPR014720">
    <property type="entry name" value="dsRBD_dom"/>
</dbReference>
<keyword evidence="10 15" id="KW-0479">Metal-binding</keyword>
<keyword evidence="5 15" id="KW-0963">Cytoplasm</keyword>
<keyword evidence="8 15" id="KW-0819">tRNA processing</keyword>
<keyword evidence="15" id="KW-0699">rRNA-binding</keyword>
<comment type="similarity">
    <text evidence="3">Belongs to the ribonuclease III family.</text>
</comment>
<feature type="binding site" evidence="15">
    <location>
        <position position="120"/>
    </location>
    <ligand>
        <name>Mg(2+)</name>
        <dbReference type="ChEBI" id="CHEBI:18420"/>
    </ligand>
</feature>
<keyword evidence="11 15" id="KW-0255">Endonuclease</keyword>
<evidence type="ECO:0000313" key="20">
    <source>
        <dbReference type="Proteomes" id="UP000315133"/>
    </source>
</evidence>
<dbReference type="InterPro" id="IPR000999">
    <property type="entry name" value="RNase_III_dom"/>
</dbReference>
<dbReference type="GO" id="GO:0004525">
    <property type="term" value="F:ribonuclease III activity"/>
    <property type="evidence" value="ECO:0007669"/>
    <property type="project" value="UniProtKB-UniRule"/>
</dbReference>
<dbReference type="SMART" id="SM00535">
    <property type="entry name" value="RIBOc"/>
    <property type="match status" value="1"/>
</dbReference>
<dbReference type="InterPro" id="IPR011907">
    <property type="entry name" value="RNase_III"/>
</dbReference>
<protein>
    <recommendedName>
        <fullName evidence="15">Ribonuclease 3</fullName>
        <ecNumber evidence="15">3.1.26.3</ecNumber>
    </recommendedName>
    <alternativeName>
        <fullName evidence="15">Ribonuclease III</fullName>
        <shortName evidence="15">RNase III</shortName>
    </alternativeName>
</protein>
<dbReference type="Gene3D" id="1.10.1520.10">
    <property type="entry name" value="Ribonuclease III domain"/>
    <property type="match status" value="1"/>
</dbReference>
<dbReference type="Pfam" id="PF00035">
    <property type="entry name" value="dsrm"/>
    <property type="match status" value="1"/>
</dbReference>
<dbReference type="PROSITE" id="PS00517">
    <property type="entry name" value="RNASE_3_1"/>
    <property type="match status" value="1"/>
</dbReference>
<comment type="caution">
    <text evidence="19">The sequence shown here is derived from an EMBL/GenBank/DDBJ whole genome shotgun (WGS) entry which is preliminary data.</text>
</comment>
<comment type="function">
    <text evidence="15">Digests double-stranded RNA. Involved in the processing of primary rRNA transcript to yield the immediate precursors to the large and small rRNAs (23S and 16S). Processes some mRNAs, and tRNAs when they are encoded in the rRNA operon. Processes pre-crRNA and tracrRNA of type II CRISPR loci if present in the organism.</text>
</comment>
<feature type="active site" evidence="15">
    <location>
        <position position="51"/>
    </location>
</feature>
<dbReference type="EC" id="3.1.26.3" evidence="15"/>
<feature type="domain" description="DRBM" evidence="17">
    <location>
        <begin position="161"/>
        <end position="229"/>
    </location>
</feature>
<dbReference type="PANTHER" id="PTHR11207">
    <property type="entry name" value="RIBONUCLEASE III"/>
    <property type="match status" value="1"/>
</dbReference>
<dbReference type="InterPro" id="IPR036389">
    <property type="entry name" value="RNase_III_sf"/>
</dbReference>
<dbReference type="Proteomes" id="UP000315133">
    <property type="component" value="Unassembled WGS sequence"/>
</dbReference>
<dbReference type="AlphaFoldDB" id="A0A543KQC1"/>
<evidence type="ECO:0000256" key="4">
    <source>
        <dbReference type="ARBA" id="ARBA00011738"/>
    </source>
</evidence>
<comment type="subunit">
    <text evidence="4 15">Homodimer.</text>
</comment>
<feature type="domain" description="RNase III" evidence="18">
    <location>
        <begin position="4"/>
        <end position="134"/>
    </location>
</feature>
<keyword evidence="14 15" id="KW-0694">RNA-binding</keyword>
<evidence type="ECO:0000256" key="9">
    <source>
        <dbReference type="ARBA" id="ARBA00022722"/>
    </source>
</evidence>
<dbReference type="GO" id="GO:0008033">
    <property type="term" value="P:tRNA processing"/>
    <property type="evidence" value="ECO:0007669"/>
    <property type="project" value="UniProtKB-KW"/>
</dbReference>
<name>A0A543KQC1_9MICO</name>
<evidence type="ECO:0000313" key="19">
    <source>
        <dbReference type="EMBL" id="TQM97273.1"/>
    </source>
</evidence>
<dbReference type="HAMAP" id="MF_00104">
    <property type="entry name" value="RNase_III"/>
    <property type="match status" value="1"/>
</dbReference>
<gene>
    <name evidence="15" type="primary">rnc</name>
    <name evidence="19" type="ORF">FB476_2177</name>
</gene>
<evidence type="ECO:0000256" key="2">
    <source>
        <dbReference type="ARBA" id="ARBA00004496"/>
    </source>
</evidence>
<dbReference type="FunFam" id="1.10.1520.10:FF:000001">
    <property type="entry name" value="Ribonuclease 3"/>
    <property type="match status" value="1"/>
</dbReference>
<dbReference type="GO" id="GO:0003725">
    <property type="term" value="F:double-stranded RNA binding"/>
    <property type="evidence" value="ECO:0007669"/>
    <property type="project" value="TreeGrafter"/>
</dbReference>
<dbReference type="OrthoDB" id="9805026at2"/>
<feature type="region of interest" description="Disordered" evidence="16">
    <location>
        <begin position="207"/>
        <end position="253"/>
    </location>
</feature>
<evidence type="ECO:0000256" key="5">
    <source>
        <dbReference type="ARBA" id="ARBA00022490"/>
    </source>
</evidence>
<dbReference type="PROSITE" id="PS50137">
    <property type="entry name" value="DS_RBD"/>
    <property type="match status" value="1"/>
</dbReference>
<feature type="compositionally biased region" description="Acidic residues" evidence="16">
    <location>
        <begin position="237"/>
        <end position="246"/>
    </location>
</feature>
<evidence type="ECO:0000256" key="14">
    <source>
        <dbReference type="ARBA" id="ARBA00022884"/>
    </source>
</evidence>
<dbReference type="GO" id="GO:0005737">
    <property type="term" value="C:cytoplasm"/>
    <property type="evidence" value="ECO:0007669"/>
    <property type="project" value="UniProtKB-SubCell"/>
</dbReference>
<accession>A0A543KQC1</accession>
<dbReference type="GO" id="GO:0042802">
    <property type="term" value="F:identical protein binding"/>
    <property type="evidence" value="ECO:0007669"/>
    <property type="project" value="UniProtKB-ARBA"/>
</dbReference>
<evidence type="ECO:0000256" key="8">
    <source>
        <dbReference type="ARBA" id="ARBA00022694"/>
    </source>
</evidence>
<feature type="binding site" evidence="15">
    <location>
        <position position="47"/>
    </location>
    <ligand>
        <name>Mg(2+)</name>
        <dbReference type="ChEBI" id="CHEBI:18420"/>
    </ligand>
</feature>
<organism evidence="19 20">
    <name type="scientific">Ornithinimicrobium humiphilum</name>
    <dbReference type="NCBI Taxonomy" id="125288"/>
    <lineage>
        <taxon>Bacteria</taxon>
        <taxon>Bacillati</taxon>
        <taxon>Actinomycetota</taxon>
        <taxon>Actinomycetes</taxon>
        <taxon>Micrococcales</taxon>
        <taxon>Ornithinimicrobiaceae</taxon>
        <taxon>Ornithinimicrobium</taxon>
    </lineage>
</organism>
<evidence type="ECO:0000256" key="3">
    <source>
        <dbReference type="ARBA" id="ARBA00010183"/>
    </source>
</evidence>
<comment type="catalytic activity">
    <reaction evidence="1 15">
        <text>Endonucleolytic cleavage to 5'-phosphomonoester.</text>
        <dbReference type="EC" id="3.1.26.3"/>
    </reaction>
</comment>
<reference evidence="19 20" key="1">
    <citation type="submission" date="2019-06" db="EMBL/GenBank/DDBJ databases">
        <title>Sequencing the genomes of 1000 actinobacteria strains.</title>
        <authorList>
            <person name="Klenk H.-P."/>
        </authorList>
    </citation>
    <scope>NUCLEOTIDE SEQUENCE [LARGE SCALE GENOMIC DNA]</scope>
    <source>
        <strain evidence="19 20">DSM 12362</strain>
    </source>
</reference>
<evidence type="ECO:0000256" key="10">
    <source>
        <dbReference type="ARBA" id="ARBA00022723"/>
    </source>
</evidence>
<dbReference type="CDD" id="cd00593">
    <property type="entry name" value="RIBOc"/>
    <property type="match status" value="1"/>
</dbReference>
<dbReference type="PROSITE" id="PS50142">
    <property type="entry name" value="RNASE_3_2"/>
    <property type="match status" value="1"/>
</dbReference>
<dbReference type="RefSeq" id="WP_141818762.1">
    <property type="nucleotide sequence ID" value="NZ_BAAAIL010000002.1"/>
</dbReference>
<keyword evidence="20" id="KW-1185">Reference proteome</keyword>
<dbReference type="GO" id="GO:0006397">
    <property type="term" value="P:mRNA processing"/>
    <property type="evidence" value="ECO:0007669"/>
    <property type="project" value="UniProtKB-UniRule"/>
</dbReference>
<dbReference type="Pfam" id="PF14622">
    <property type="entry name" value="Ribonucleas_3_3"/>
    <property type="match status" value="1"/>
</dbReference>
<evidence type="ECO:0000256" key="1">
    <source>
        <dbReference type="ARBA" id="ARBA00000109"/>
    </source>
</evidence>
<keyword evidence="7 15" id="KW-0507">mRNA processing</keyword>
<evidence type="ECO:0000259" key="18">
    <source>
        <dbReference type="PROSITE" id="PS50142"/>
    </source>
</evidence>
<evidence type="ECO:0000259" key="17">
    <source>
        <dbReference type="PROSITE" id="PS50137"/>
    </source>
</evidence>
<dbReference type="GO" id="GO:0006364">
    <property type="term" value="P:rRNA processing"/>
    <property type="evidence" value="ECO:0007669"/>
    <property type="project" value="UniProtKB-UniRule"/>
</dbReference>
<dbReference type="NCBIfam" id="TIGR02191">
    <property type="entry name" value="RNaseIII"/>
    <property type="match status" value="1"/>
</dbReference>
<dbReference type="FunFam" id="3.30.160.20:FF:000003">
    <property type="entry name" value="Ribonuclease 3"/>
    <property type="match status" value="1"/>
</dbReference>
<dbReference type="Gene3D" id="3.30.160.20">
    <property type="match status" value="1"/>
</dbReference>
<keyword evidence="13 15" id="KW-0460">Magnesium</keyword>
<keyword evidence="6 15" id="KW-0698">rRNA processing</keyword>
<dbReference type="SMART" id="SM00358">
    <property type="entry name" value="DSRM"/>
    <property type="match status" value="1"/>
</dbReference>
<comment type="cofactor">
    <cofactor evidence="15">
        <name>Mg(2+)</name>
        <dbReference type="ChEBI" id="CHEBI:18420"/>
    </cofactor>
</comment>
<keyword evidence="9 15" id="KW-0540">Nuclease</keyword>
<comment type="subcellular location">
    <subcellularLocation>
        <location evidence="2 15">Cytoplasm</location>
    </subcellularLocation>
</comment>